<feature type="non-terminal residue" evidence="1">
    <location>
        <position position="1"/>
    </location>
</feature>
<dbReference type="AlphaFoldDB" id="A0A9N9II35"/>
<evidence type="ECO:0000313" key="1">
    <source>
        <dbReference type="EMBL" id="CAG8735758.1"/>
    </source>
</evidence>
<comment type="caution">
    <text evidence="1">The sequence shown here is derived from an EMBL/GenBank/DDBJ whole genome shotgun (WGS) entry which is preliminary data.</text>
</comment>
<proteinExistence type="predicted"/>
<name>A0A9N9II35_9GLOM</name>
<organism evidence="1 2">
    <name type="scientific">Racocetra fulgida</name>
    <dbReference type="NCBI Taxonomy" id="60492"/>
    <lineage>
        <taxon>Eukaryota</taxon>
        <taxon>Fungi</taxon>
        <taxon>Fungi incertae sedis</taxon>
        <taxon>Mucoromycota</taxon>
        <taxon>Glomeromycotina</taxon>
        <taxon>Glomeromycetes</taxon>
        <taxon>Diversisporales</taxon>
        <taxon>Gigasporaceae</taxon>
        <taxon>Racocetra</taxon>
    </lineage>
</organism>
<sequence>LIERLPQQRIEAQTNVIKVQDKQKKYHDQHINPHDYQISNKVLLFNARLYTKGISQKKLEEQFTGPFYIHNKFNNSTYQL</sequence>
<keyword evidence="2" id="KW-1185">Reference proteome</keyword>
<dbReference type="Proteomes" id="UP000789396">
    <property type="component" value="Unassembled WGS sequence"/>
</dbReference>
<dbReference type="OrthoDB" id="2397143at2759"/>
<accession>A0A9N9II35</accession>
<dbReference type="EMBL" id="CAJVPZ010030044">
    <property type="protein sequence ID" value="CAG8735758.1"/>
    <property type="molecule type" value="Genomic_DNA"/>
</dbReference>
<gene>
    <name evidence="1" type="ORF">RFULGI_LOCUS12476</name>
</gene>
<evidence type="ECO:0000313" key="2">
    <source>
        <dbReference type="Proteomes" id="UP000789396"/>
    </source>
</evidence>
<protein>
    <submittedName>
        <fullName evidence="1">12781_t:CDS:1</fullName>
    </submittedName>
</protein>
<reference evidence="1" key="1">
    <citation type="submission" date="2021-06" db="EMBL/GenBank/DDBJ databases">
        <authorList>
            <person name="Kallberg Y."/>
            <person name="Tangrot J."/>
            <person name="Rosling A."/>
        </authorList>
    </citation>
    <scope>NUCLEOTIDE SEQUENCE</scope>
    <source>
        <strain evidence="1">IN212</strain>
    </source>
</reference>